<dbReference type="RefSeq" id="WP_091307308.1">
    <property type="nucleotide sequence ID" value="NZ_CBCSJU010000001.1"/>
</dbReference>
<evidence type="ECO:0000313" key="1">
    <source>
        <dbReference type="EMBL" id="SEI42502.1"/>
    </source>
</evidence>
<sequence>MKKQFIAIVFMIGAFVNAQSVKEATGSLASLKDQTSVNVEFDYSNLKLLKDNFTEAEYIKNRSEDLNKKTPGVGDSWIKKWNGSKEMIWNPKFLELVNVVLSKEKKNIVFKEDNKSAKYTVVVLVDWIYPGWDAAVMKQPAKVSTTIKLVETANRSNVLYSAKFIEAPGDQWGNNFSNESRIGEGFAKTGKTLAKLILKQIK</sequence>
<dbReference type="AlphaFoldDB" id="A0A1H6QU54"/>
<proteinExistence type="predicted"/>
<dbReference type="OrthoDB" id="1151160at2"/>
<protein>
    <submittedName>
        <fullName evidence="1">Uncharacterized protein</fullName>
    </submittedName>
</protein>
<organism evidence="1 2">
    <name type="scientific">Flavobacterium terrigena</name>
    <dbReference type="NCBI Taxonomy" id="402734"/>
    <lineage>
        <taxon>Bacteria</taxon>
        <taxon>Pseudomonadati</taxon>
        <taxon>Bacteroidota</taxon>
        <taxon>Flavobacteriia</taxon>
        <taxon>Flavobacteriales</taxon>
        <taxon>Flavobacteriaceae</taxon>
        <taxon>Flavobacterium</taxon>
    </lineage>
</organism>
<keyword evidence="2" id="KW-1185">Reference proteome</keyword>
<dbReference type="Proteomes" id="UP000199702">
    <property type="component" value="Unassembled WGS sequence"/>
</dbReference>
<reference evidence="2" key="1">
    <citation type="submission" date="2016-10" db="EMBL/GenBank/DDBJ databases">
        <authorList>
            <person name="Varghese N."/>
            <person name="Submissions S."/>
        </authorList>
    </citation>
    <scope>NUCLEOTIDE SEQUENCE [LARGE SCALE GENOMIC DNA]</scope>
    <source>
        <strain evidence="2">DSM 17934</strain>
    </source>
</reference>
<dbReference type="EMBL" id="FNYA01000001">
    <property type="protein sequence ID" value="SEI42502.1"/>
    <property type="molecule type" value="Genomic_DNA"/>
</dbReference>
<evidence type="ECO:0000313" key="2">
    <source>
        <dbReference type="Proteomes" id="UP000199702"/>
    </source>
</evidence>
<gene>
    <name evidence="1" type="ORF">SAMN05660918_0493</name>
</gene>
<accession>A0A1H6QU54</accession>
<dbReference type="STRING" id="402734.SAMN05660918_0493"/>
<name>A0A1H6QU54_9FLAO</name>